<evidence type="ECO:0000259" key="1">
    <source>
        <dbReference type="Pfam" id="PF12904"/>
    </source>
</evidence>
<dbReference type="Pfam" id="PF16586">
    <property type="entry name" value="DUF5060"/>
    <property type="match status" value="1"/>
</dbReference>
<protein>
    <submittedName>
        <fullName evidence="4">Putative endoglucanase</fullName>
    </submittedName>
</protein>
<dbReference type="Pfam" id="PF13204">
    <property type="entry name" value="Apiosidase"/>
    <property type="match status" value="1"/>
</dbReference>
<dbReference type="InterPro" id="IPR032260">
    <property type="entry name" value="DUF5060"/>
</dbReference>
<dbReference type="InterPro" id="IPR013783">
    <property type="entry name" value="Ig-like_fold"/>
</dbReference>
<gene>
    <name evidence="4" type="ORF">ERS852498_02015</name>
</gene>
<evidence type="ECO:0000259" key="3">
    <source>
        <dbReference type="Pfam" id="PF16586"/>
    </source>
</evidence>
<dbReference type="EMBL" id="CZAL01000010">
    <property type="protein sequence ID" value="CUP45015.1"/>
    <property type="molecule type" value="Genomic_DNA"/>
</dbReference>
<dbReference type="Proteomes" id="UP000095709">
    <property type="component" value="Unassembled WGS sequence"/>
</dbReference>
<dbReference type="AlphaFoldDB" id="A0A174NGA1"/>
<evidence type="ECO:0000313" key="4">
    <source>
        <dbReference type="EMBL" id="CUP45015.1"/>
    </source>
</evidence>
<feature type="domain" description="DUF5060" evidence="3">
    <location>
        <begin position="5"/>
        <end position="71"/>
    </location>
</feature>
<accession>A0A174NGA1</accession>
<dbReference type="InterPro" id="IPR024749">
    <property type="entry name" value="Collagen-bd_put"/>
</dbReference>
<dbReference type="Gene3D" id="3.20.20.80">
    <property type="entry name" value="Glycosidases"/>
    <property type="match status" value="1"/>
</dbReference>
<organism evidence="4 5">
    <name type="scientific">Fusicatenibacter saccharivorans</name>
    <dbReference type="NCBI Taxonomy" id="1150298"/>
    <lineage>
        <taxon>Bacteria</taxon>
        <taxon>Bacillati</taxon>
        <taxon>Bacillota</taxon>
        <taxon>Clostridia</taxon>
        <taxon>Lachnospirales</taxon>
        <taxon>Lachnospiraceae</taxon>
        <taxon>Fusicatenibacter</taxon>
    </lineage>
</organism>
<dbReference type="PANTHER" id="PTHR37836">
    <property type="entry name" value="LMO1036 PROTEIN"/>
    <property type="match status" value="1"/>
</dbReference>
<evidence type="ECO:0000259" key="2">
    <source>
        <dbReference type="Pfam" id="PF13204"/>
    </source>
</evidence>
<dbReference type="RefSeq" id="WP_055266917.1">
    <property type="nucleotide sequence ID" value="NZ_CZAL01000010.1"/>
</dbReference>
<feature type="domain" description="Apiosidase-like catalytic" evidence="2">
    <location>
        <begin position="107"/>
        <end position="432"/>
    </location>
</feature>
<dbReference type="PANTHER" id="PTHR37836:SF2">
    <property type="entry name" value="DUF4038 DOMAIN-CONTAINING PROTEIN"/>
    <property type="match status" value="1"/>
</dbReference>
<reference evidence="4 5" key="1">
    <citation type="submission" date="2015-09" db="EMBL/GenBank/DDBJ databases">
        <authorList>
            <consortium name="Pathogen Informatics"/>
        </authorList>
    </citation>
    <scope>NUCLEOTIDE SEQUENCE [LARGE SCALE GENOMIC DNA]</scope>
    <source>
        <strain evidence="4 5">2789STDY5834885</strain>
    </source>
</reference>
<dbReference type="InterPro" id="IPR025277">
    <property type="entry name" value="Apiosidase-like_cat_dom"/>
</dbReference>
<dbReference type="Pfam" id="PF12904">
    <property type="entry name" value="Collagen_bind_2"/>
    <property type="match status" value="1"/>
</dbReference>
<dbReference type="Gene3D" id="2.60.40.10">
    <property type="entry name" value="Immunoglobulins"/>
    <property type="match status" value="1"/>
</dbReference>
<name>A0A174NGA1_9FIRM</name>
<feature type="domain" description="Putative collagen-binding" evidence="1">
    <location>
        <begin position="457"/>
        <end position="529"/>
    </location>
</feature>
<proteinExistence type="predicted"/>
<evidence type="ECO:0000313" key="5">
    <source>
        <dbReference type="Proteomes" id="UP000095709"/>
    </source>
</evidence>
<sequence>MGMKAEQWRQIILSFESKKTYDNPFLDVSIWSIFTGPSGRRIRREAYWDGGNTYRIAFAPTETGMWSYRLEAPEETGLSGVQGTIECIPYEGDLAIYRHGFLKVHPSGRYLTYADGTPFFWLGDTHWAFAFGERWDESNHPQMTSMFRGMADRRKEQGYNVYQTNLRSDSWKEHKSRYWKTDATDDVPDVAFYQNELDRRMQYLADLGFINALGFAWSGSIEQGVEHQKHLARYIIARYGALPVVWTLSGEVAGYFPGKPRETAIKGWREVAKYVEKMDGYGTLQTAHYTNERPFADYYYDESWFDFVLNQAGHGDFPINPSWYRAYRKEHGTKPFIEGESLYEYCSTLEENGTRLCTDAMLRRVAYMAVQTGGCGYTYGAQGIWDNIWEVSDINPDFNAFNKFGITWAKAIDGPGGAQMGYLKRFYEEHHFEEMVPYEPAEMEESISPFANKLAAATISRDKTRALIYYGEMDGMSTPLAGLCDGIYAISWFDPRTGQTEKAEIQVEVRGKSCIMPKKPAAGDWVLIAECIEKTEK</sequence>